<dbReference type="Proteomes" id="UP000231259">
    <property type="component" value="Unassembled WGS sequence"/>
</dbReference>
<organism evidence="8 9">
    <name type="scientific">Puniceibacterium antarcticum</name>
    <dbReference type="NCBI Taxonomy" id="1206336"/>
    <lineage>
        <taxon>Bacteria</taxon>
        <taxon>Pseudomonadati</taxon>
        <taxon>Pseudomonadota</taxon>
        <taxon>Alphaproteobacteria</taxon>
        <taxon>Rhodobacterales</taxon>
        <taxon>Paracoccaceae</taxon>
        <taxon>Puniceibacterium</taxon>
    </lineage>
</organism>
<reference evidence="8 9" key="1">
    <citation type="submission" date="2013-09" db="EMBL/GenBank/DDBJ databases">
        <title>Genome sequencing of Phaeobacter antarcticus sp. nov. SM1211.</title>
        <authorList>
            <person name="Zhang X.-Y."/>
            <person name="Liu C."/>
            <person name="Chen X.-L."/>
            <person name="Xie B.-B."/>
            <person name="Qin Q.-L."/>
            <person name="Rong J.-C."/>
            <person name="Zhang Y.-Z."/>
        </authorList>
    </citation>
    <scope>NUCLEOTIDE SEQUENCE [LARGE SCALE GENOMIC DNA]</scope>
    <source>
        <strain evidence="8 9">SM1211</strain>
    </source>
</reference>
<evidence type="ECO:0000256" key="3">
    <source>
        <dbReference type="ARBA" id="ARBA00022795"/>
    </source>
</evidence>
<dbReference type="OrthoDB" id="9785233at2"/>
<evidence type="ECO:0000256" key="1">
    <source>
        <dbReference type="ARBA" id="ARBA00010577"/>
    </source>
</evidence>
<dbReference type="Gene3D" id="2.60.40.4070">
    <property type="match status" value="1"/>
</dbReference>
<dbReference type="AlphaFoldDB" id="A0A2G8RL85"/>
<evidence type="ECO:0000259" key="7">
    <source>
        <dbReference type="Pfam" id="PF13860"/>
    </source>
</evidence>
<gene>
    <name evidence="8" type="ORF">P775_02665</name>
</gene>
<dbReference type="Pfam" id="PF13860">
    <property type="entry name" value="FlgD_ig"/>
    <property type="match status" value="1"/>
</dbReference>
<sequence>MVTTQAAPPAYSSNTTAKTATTTDTTAADATKKTNISSDFETFLRMLTVQMQNQDPLNPVDSSDYAVQLATFSSVEQQVLTNDLLRGINDKVGGGNLGQLANWVGMEALVRAPVAYDGRPVNLRPEYADTADAAALVVRDASDALVARSTIPLGEKSIVWDGKDDTGAAYPNGVYKFSIESYQNGKVIDTATAQVYSAIQEARVSGNAILLRLSDGTEVDAELVTGLRSPD</sequence>
<comment type="similarity">
    <text evidence="1 5">Belongs to the FlgD family.</text>
</comment>
<feature type="region of interest" description="Disordered" evidence="6">
    <location>
        <begin position="1"/>
        <end position="28"/>
    </location>
</feature>
<feature type="domain" description="FlgD/Vpr Ig-like" evidence="7">
    <location>
        <begin position="118"/>
        <end position="183"/>
    </location>
</feature>
<keyword evidence="9" id="KW-1185">Reference proteome</keyword>
<evidence type="ECO:0000313" key="8">
    <source>
        <dbReference type="EMBL" id="PIL21898.1"/>
    </source>
</evidence>
<evidence type="ECO:0000256" key="4">
    <source>
        <dbReference type="ARBA" id="ARBA00024746"/>
    </source>
</evidence>
<accession>A0A2G8RL85</accession>
<keyword evidence="3 5" id="KW-1005">Bacterial flagellum biogenesis</keyword>
<dbReference type="InterPro" id="IPR005648">
    <property type="entry name" value="FlgD"/>
</dbReference>
<dbReference type="Pfam" id="PF03963">
    <property type="entry name" value="FlgD"/>
    <property type="match status" value="1"/>
</dbReference>
<comment type="caution">
    <text evidence="8">The sequence shown here is derived from an EMBL/GenBank/DDBJ whole genome shotgun (WGS) entry which is preliminary data.</text>
</comment>
<feature type="compositionally biased region" description="Polar residues" evidence="6">
    <location>
        <begin position="1"/>
        <end position="14"/>
    </location>
</feature>
<dbReference type="EMBL" id="AWWI01000021">
    <property type="protein sequence ID" value="PIL21898.1"/>
    <property type="molecule type" value="Genomic_DNA"/>
</dbReference>
<dbReference type="RefSeq" id="WP_099909486.1">
    <property type="nucleotide sequence ID" value="NZ_AWWI01000021.1"/>
</dbReference>
<feature type="compositionally biased region" description="Low complexity" evidence="6">
    <location>
        <begin position="15"/>
        <end position="28"/>
    </location>
</feature>
<dbReference type="InterPro" id="IPR025965">
    <property type="entry name" value="FlgD/Vpr_Ig-like"/>
</dbReference>
<name>A0A2G8RL85_9RHOB</name>
<comment type="function">
    <text evidence="4 5">Required for flagellar hook formation. May act as a scaffolding protein.</text>
</comment>
<evidence type="ECO:0000256" key="5">
    <source>
        <dbReference type="RuleBase" id="RU362076"/>
    </source>
</evidence>
<evidence type="ECO:0000256" key="2">
    <source>
        <dbReference type="ARBA" id="ARBA00016013"/>
    </source>
</evidence>
<evidence type="ECO:0000256" key="6">
    <source>
        <dbReference type="SAM" id="MobiDB-lite"/>
    </source>
</evidence>
<protein>
    <recommendedName>
        <fullName evidence="2 5">Basal-body rod modification protein FlgD</fullName>
    </recommendedName>
</protein>
<dbReference type="GO" id="GO:0044781">
    <property type="term" value="P:bacterial-type flagellum organization"/>
    <property type="evidence" value="ECO:0007669"/>
    <property type="project" value="UniProtKB-UniRule"/>
</dbReference>
<evidence type="ECO:0000313" key="9">
    <source>
        <dbReference type="Proteomes" id="UP000231259"/>
    </source>
</evidence>
<dbReference type="NCBIfam" id="NF009453">
    <property type="entry name" value="PRK12813.1"/>
    <property type="match status" value="1"/>
</dbReference>
<proteinExistence type="inferred from homology"/>